<evidence type="ECO:0000256" key="1">
    <source>
        <dbReference type="ARBA" id="ARBA00005417"/>
    </source>
</evidence>
<dbReference type="InterPro" id="IPR050319">
    <property type="entry name" value="ABC_transp_ATP-bind"/>
</dbReference>
<dbReference type="SUPFAM" id="SSF52540">
    <property type="entry name" value="P-loop containing nucleoside triphosphate hydrolases"/>
    <property type="match status" value="1"/>
</dbReference>
<dbReference type="InterPro" id="IPR003593">
    <property type="entry name" value="AAA+_ATPase"/>
</dbReference>
<reference evidence="6 7" key="1">
    <citation type="submission" date="2020-08" db="EMBL/GenBank/DDBJ databases">
        <title>A Genomic Blueprint of the Chicken Gut Microbiome.</title>
        <authorList>
            <person name="Gilroy R."/>
            <person name="Ravi A."/>
            <person name="Getino M."/>
            <person name="Pursley I."/>
            <person name="Horton D.L."/>
            <person name="Alikhan N.-F."/>
            <person name="Baker D."/>
            <person name="Gharbi K."/>
            <person name="Hall N."/>
            <person name="Watson M."/>
            <person name="Adriaenssens E.M."/>
            <person name="Foster-Nyarko E."/>
            <person name="Jarju S."/>
            <person name="Secka A."/>
            <person name="Antonio M."/>
            <person name="Oren A."/>
            <person name="Chaudhuri R."/>
            <person name="La Ragione R.M."/>
            <person name="Hildebrand F."/>
            <person name="Pallen M.J."/>
        </authorList>
    </citation>
    <scope>NUCLEOTIDE SEQUENCE [LARGE SCALE GENOMIC DNA]</scope>
    <source>
        <strain evidence="6 7">Sa1BUA2</strain>
    </source>
</reference>
<comment type="similarity">
    <text evidence="1">Belongs to the ABC transporter superfamily.</text>
</comment>
<gene>
    <name evidence="6" type="ORF">H9631_15440</name>
</gene>
<dbReference type="PANTHER" id="PTHR43776">
    <property type="entry name" value="TRANSPORT ATP-BINDING PROTEIN"/>
    <property type="match status" value="1"/>
</dbReference>
<dbReference type="InterPro" id="IPR003439">
    <property type="entry name" value="ABC_transporter-like_ATP-bd"/>
</dbReference>
<dbReference type="SMART" id="SM00382">
    <property type="entry name" value="AAA"/>
    <property type="match status" value="1"/>
</dbReference>
<organism evidence="6 7">
    <name type="scientific">Bacillus norwichensis</name>
    <dbReference type="NCBI Taxonomy" id="2762217"/>
    <lineage>
        <taxon>Bacteria</taxon>
        <taxon>Bacillati</taxon>
        <taxon>Bacillota</taxon>
        <taxon>Bacilli</taxon>
        <taxon>Bacillales</taxon>
        <taxon>Bacillaceae</taxon>
        <taxon>Bacillus</taxon>
    </lineage>
</organism>
<dbReference type="EMBL" id="JACSPV010000031">
    <property type="protein sequence ID" value="MBD8006473.1"/>
    <property type="molecule type" value="Genomic_DNA"/>
</dbReference>
<evidence type="ECO:0000313" key="7">
    <source>
        <dbReference type="Proteomes" id="UP000648182"/>
    </source>
</evidence>
<comment type="caution">
    <text evidence="6">The sequence shown here is derived from an EMBL/GenBank/DDBJ whole genome shotgun (WGS) entry which is preliminary data.</text>
</comment>
<dbReference type="CDD" id="cd03257">
    <property type="entry name" value="ABC_NikE_OppD_transporters"/>
    <property type="match status" value="1"/>
</dbReference>
<dbReference type="Gene3D" id="3.40.50.300">
    <property type="entry name" value="P-loop containing nucleotide triphosphate hydrolases"/>
    <property type="match status" value="1"/>
</dbReference>
<dbReference type="Proteomes" id="UP000648182">
    <property type="component" value="Unassembled WGS sequence"/>
</dbReference>
<dbReference type="InterPro" id="IPR017871">
    <property type="entry name" value="ABC_transporter-like_CS"/>
</dbReference>
<dbReference type="InterPro" id="IPR027417">
    <property type="entry name" value="P-loop_NTPase"/>
</dbReference>
<evidence type="ECO:0000256" key="2">
    <source>
        <dbReference type="ARBA" id="ARBA00022448"/>
    </source>
</evidence>
<keyword evidence="3" id="KW-0547">Nucleotide-binding</keyword>
<sequence length="249" mass="28445">MLRVDKLSKTYCSKRSEVHAVDEVSFIIPANDIMALIGESGSGKSTIAELIVGLQQATGGEMFWEDKKLSKHHRQQIQYIFQNPDRSLNPLWTVEQLLMEPLRIKKVPKDEARKIVQRNLELVYLPDRLLSSTTRECSGGQKQRIAIARTLALQPKLLIADEITASLDPRTEENMIELLKEIKRETKFSILYITHRIQTIKDFASKILVLRKGQVVEQGAAKQVLSAPQTEYTRQLIQACDYRNFQKGV</sequence>
<dbReference type="PANTHER" id="PTHR43776:SF7">
    <property type="entry name" value="D,D-DIPEPTIDE TRANSPORT ATP-BINDING PROTEIN DDPF-RELATED"/>
    <property type="match status" value="1"/>
</dbReference>
<keyword evidence="2" id="KW-0813">Transport</keyword>
<proteinExistence type="inferred from homology"/>
<dbReference type="RefSeq" id="WP_191814345.1">
    <property type="nucleotide sequence ID" value="NZ_JACSPV010000031.1"/>
</dbReference>
<dbReference type="PROSITE" id="PS50893">
    <property type="entry name" value="ABC_TRANSPORTER_2"/>
    <property type="match status" value="1"/>
</dbReference>
<keyword evidence="7" id="KW-1185">Reference proteome</keyword>
<accession>A0ABR8VNY1</accession>
<evidence type="ECO:0000259" key="5">
    <source>
        <dbReference type="PROSITE" id="PS50893"/>
    </source>
</evidence>
<dbReference type="PROSITE" id="PS00211">
    <property type="entry name" value="ABC_TRANSPORTER_1"/>
    <property type="match status" value="1"/>
</dbReference>
<dbReference type="Pfam" id="PF00005">
    <property type="entry name" value="ABC_tran"/>
    <property type="match status" value="1"/>
</dbReference>
<evidence type="ECO:0000313" key="6">
    <source>
        <dbReference type="EMBL" id="MBD8006473.1"/>
    </source>
</evidence>
<keyword evidence="4 6" id="KW-0067">ATP-binding</keyword>
<feature type="domain" description="ABC transporter" evidence="5">
    <location>
        <begin position="2"/>
        <end position="237"/>
    </location>
</feature>
<evidence type="ECO:0000256" key="4">
    <source>
        <dbReference type="ARBA" id="ARBA00022840"/>
    </source>
</evidence>
<dbReference type="GO" id="GO:0005524">
    <property type="term" value="F:ATP binding"/>
    <property type="evidence" value="ECO:0007669"/>
    <property type="project" value="UniProtKB-KW"/>
</dbReference>
<name>A0ABR8VNY1_9BACI</name>
<evidence type="ECO:0000256" key="3">
    <source>
        <dbReference type="ARBA" id="ARBA00022741"/>
    </source>
</evidence>
<protein>
    <submittedName>
        <fullName evidence="6">ABC transporter ATP-binding protein</fullName>
    </submittedName>
</protein>